<dbReference type="PANTHER" id="PTHR47356:SF2">
    <property type="entry name" value="FAD-BINDING DOMAIN-CONTAINING PROTEIN-RELATED"/>
    <property type="match status" value="1"/>
</dbReference>
<name>A0ABR4IHH2_9EURO</name>
<dbReference type="PRINTS" id="PR00420">
    <property type="entry name" value="RNGMNOXGNASE"/>
</dbReference>
<evidence type="ECO:0000256" key="2">
    <source>
        <dbReference type="ARBA" id="ARBA00022630"/>
    </source>
</evidence>
<keyword evidence="3" id="KW-0274">FAD</keyword>
<dbReference type="PANTHER" id="PTHR47356">
    <property type="entry name" value="FAD-DEPENDENT MONOOXYGENASE ASQG-RELATED"/>
    <property type="match status" value="1"/>
</dbReference>
<feature type="transmembrane region" description="Helical" evidence="5">
    <location>
        <begin position="673"/>
        <end position="692"/>
    </location>
</feature>
<evidence type="ECO:0000256" key="4">
    <source>
        <dbReference type="ARBA" id="ARBA00023002"/>
    </source>
</evidence>
<comment type="similarity">
    <text evidence="1">Belongs to the paxM FAD-dependent monooxygenase family.</text>
</comment>
<keyword evidence="5" id="KW-0812">Transmembrane</keyword>
<sequence>MTFNVLIIGGSITGLTLAAILERYGIQYTLLEKHDTVAPSLGASIGLLAHGSRVLEQLGCFAELLPFGTGVEDMEFYGPDGKHLATHAKLGSHLDSMLGYTLFFVERQRVLNALWGAIADKSKIHLSSSVANIEPVNGGVQVKTRDGRVFTGSIVVGGDCVHSKSREEMWRLTEAVKCDITSDRKAIKTAQTCIFGISHGPPQVKPKQTSQHVQQDRHYILSEAPNGLTFWFVFFKNRKKATSWDAIRYSDEETQELVTEFATDQIRPGMTFADHLYRTTTTTAVVSLEEFVLQRYYYKRMLLLGVSVHKMHPITGQGGNVVIEDCAFLANRLKDLIANGSPTDAQLQDIFHELQEERRPRTEMLAKGARELARLESFATPLLKLMMLHIFPTVPCEDILPGICESMTQGEPLKYLPLPLRSKKLVPYDDEVRVTRQGRSTLTSYIWICLFLLLASIHLIPFQVVSSSTVGNLETTSSIFASPWQSNTAASYLAVNAFWAIESYRAALTPGPLLSSIPWILLAKYLGWYIALPAYFSLWIHGTRCKGLYYPWPRAIPAAAAEALPIALLLVASAEPWLVKLRASSALLARIDSLTLTQISFPLLASVIKYGLGRTYGARWEPVYQWGNYDMTYTARFFASAFVISGISHAYFVSQIVVPAILHGSVLPLTQDVIDFGTFAVLIASWLLFTVWDLRCVKVTDFGLGKAVLYIILGMLLVGPGGALTAAWWWRERLREKCGQRQSHERYSQVKMTV</sequence>
<keyword evidence="5" id="KW-1133">Transmembrane helix</keyword>
<evidence type="ECO:0000256" key="1">
    <source>
        <dbReference type="ARBA" id="ARBA00007992"/>
    </source>
</evidence>
<feature type="transmembrane region" description="Helical" evidence="5">
    <location>
        <begin position="445"/>
        <end position="464"/>
    </location>
</feature>
<feature type="transmembrane region" description="Helical" evidence="5">
    <location>
        <begin position="6"/>
        <end position="24"/>
    </location>
</feature>
<evidence type="ECO:0000313" key="7">
    <source>
        <dbReference type="EMBL" id="KAL2826679.1"/>
    </source>
</evidence>
<keyword evidence="8" id="KW-1185">Reference proteome</keyword>
<evidence type="ECO:0000256" key="3">
    <source>
        <dbReference type="ARBA" id="ARBA00022827"/>
    </source>
</evidence>
<dbReference type="InterPro" id="IPR050562">
    <property type="entry name" value="FAD_mOase_fung"/>
</dbReference>
<keyword evidence="2" id="KW-0285">Flavoprotein</keyword>
<proteinExistence type="inferred from homology"/>
<dbReference type="Pfam" id="PF01494">
    <property type="entry name" value="FAD_binding_3"/>
    <property type="match status" value="1"/>
</dbReference>
<feature type="transmembrane region" description="Helical" evidence="5">
    <location>
        <begin position="707"/>
        <end position="730"/>
    </location>
</feature>
<feature type="transmembrane region" description="Helical" evidence="5">
    <location>
        <begin position="513"/>
        <end position="536"/>
    </location>
</feature>
<organism evidence="7 8">
    <name type="scientific">Aspergillus cavernicola</name>
    <dbReference type="NCBI Taxonomy" id="176166"/>
    <lineage>
        <taxon>Eukaryota</taxon>
        <taxon>Fungi</taxon>
        <taxon>Dikarya</taxon>
        <taxon>Ascomycota</taxon>
        <taxon>Pezizomycotina</taxon>
        <taxon>Eurotiomycetes</taxon>
        <taxon>Eurotiomycetidae</taxon>
        <taxon>Eurotiales</taxon>
        <taxon>Aspergillaceae</taxon>
        <taxon>Aspergillus</taxon>
        <taxon>Aspergillus subgen. Nidulantes</taxon>
    </lineage>
</organism>
<keyword evidence="5" id="KW-0472">Membrane</keyword>
<gene>
    <name evidence="7" type="ORF">BDW59DRAFT_160871</name>
</gene>
<feature type="domain" description="FAD-binding" evidence="6">
    <location>
        <begin position="4"/>
        <end position="338"/>
    </location>
</feature>
<dbReference type="Gene3D" id="3.50.50.60">
    <property type="entry name" value="FAD/NAD(P)-binding domain"/>
    <property type="match status" value="1"/>
</dbReference>
<evidence type="ECO:0000259" key="6">
    <source>
        <dbReference type="Pfam" id="PF01494"/>
    </source>
</evidence>
<accession>A0ABR4IHH2</accession>
<feature type="transmembrane region" description="Helical" evidence="5">
    <location>
        <begin position="633"/>
        <end position="652"/>
    </location>
</feature>
<keyword evidence="4" id="KW-0560">Oxidoreductase</keyword>
<evidence type="ECO:0000256" key="5">
    <source>
        <dbReference type="SAM" id="Phobius"/>
    </source>
</evidence>
<dbReference type="InterPro" id="IPR036188">
    <property type="entry name" value="FAD/NAD-bd_sf"/>
</dbReference>
<comment type="caution">
    <text evidence="7">The sequence shown here is derived from an EMBL/GenBank/DDBJ whole genome shotgun (WGS) entry which is preliminary data.</text>
</comment>
<dbReference type="Proteomes" id="UP001610335">
    <property type="component" value="Unassembled WGS sequence"/>
</dbReference>
<evidence type="ECO:0000313" key="8">
    <source>
        <dbReference type="Proteomes" id="UP001610335"/>
    </source>
</evidence>
<dbReference type="InterPro" id="IPR002938">
    <property type="entry name" value="FAD-bd"/>
</dbReference>
<reference evidence="7 8" key="1">
    <citation type="submission" date="2024-07" db="EMBL/GenBank/DDBJ databases">
        <title>Section-level genome sequencing and comparative genomics of Aspergillus sections Usti and Cavernicolus.</title>
        <authorList>
            <consortium name="Lawrence Berkeley National Laboratory"/>
            <person name="Nybo J.L."/>
            <person name="Vesth T.C."/>
            <person name="Theobald S."/>
            <person name="Frisvad J.C."/>
            <person name="Larsen T.O."/>
            <person name="Kjaerboelling I."/>
            <person name="Rothschild-Mancinelli K."/>
            <person name="Lyhne E.K."/>
            <person name="Kogle M.E."/>
            <person name="Barry K."/>
            <person name="Clum A."/>
            <person name="Na H."/>
            <person name="Ledsgaard L."/>
            <person name="Lin J."/>
            <person name="Lipzen A."/>
            <person name="Kuo A."/>
            <person name="Riley R."/>
            <person name="Mondo S."/>
            <person name="LaButti K."/>
            <person name="Haridas S."/>
            <person name="Pangalinan J."/>
            <person name="Salamov A.A."/>
            <person name="Simmons B.A."/>
            <person name="Magnuson J.K."/>
            <person name="Chen J."/>
            <person name="Drula E."/>
            <person name="Henrissat B."/>
            <person name="Wiebenga A."/>
            <person name="Lubbers R.J."/>
            <person name="Gomes A.C."/>
            <person name="Makela M.R."/>
            <person name="Stajich J."/>
            <person name="Grigoriev I.V."/>
            <person name="Mortensen U.H."/>
            <person name="De vries R.P."/>
            <person name="Baker S.E."/>
            <person name="Andersen M.R."/>
        </authorList>
    </citation>
    <scope>NUCLEOTIDE SEQUENCE [LARGE SCALE GENOMIC DNA]</scope>
    <source>
        <strain evidence="7 8">CBS 600.67</strain>
    </source>
</reference>
<dbReference type="EMBL" id="JBFXLS010000029">
    <property type="protein sequence ID" value="KAL2826679.1"/>
    <property type="molecule type" value="Genomic_DNA"/>
</dbReference>
<protein>
    <recommendedName>
        <fullName evidence="6">FAD-binding domain-containing protein</fullName>
    </recommendedName>
</protein>
<dbReference type="SUPFAM" id="SSF51905">
    <property type="entry name" value="FAD/NAD(P)-binding domain"/>
    <property type="match status" value="1"/>
</dbReference>